<sequence length="1071" mass="115455">MPDAAKSITNTGSITTMLNMNGSSNESQTNGVGGGATVVGSIGGGVGGGGIGVGTVPSLYDFYKIPVVVDGVGKGITLITSDGKTVTDASALQEMVWSAVPVSAVNTAEVLQNATIVATSGPLTSPSSNHRQSDEEQLSTTSPISVHRHGHGNSPTNHHTSVKLDNKNHLIVTTASDGSLVTATSTSNSDGTITTTNNNGQTIIVATSQPPQQSQGQGNPNQSNQLTQQNGQSLLHTSSLNNTNSNEVHIKTESIGRSITTILHRNDLHHQQIKNEQQINSQKQSQQNANDSTAVLHTNEVHIKTEPIDSLPPLASPAQMVDVIPANVDHSRELEPSPPATVISLAPAQPYPSNAQTQLTFATPTYDLTANGQYAVQVNANSVPPQYAVSPGTTTARATNGGTVYLTTDYITYREYYPNSSNGTQQPQQQQIIVTNHDQYHTVRQQLANTQSANSNAALNNFTIGTIKTESDSTFLDRYLRQQQLPVTSVSIPGSIVSTTSAPVSCAATAVTVASIPSTNGLPAGFKTATTIHSLTVDLPSPDSGIGGDTSATPRSENAALPQIFEYATGLSGQAPTLMPVVNASSATPTTTDLNPVASVGATPANGVASANPGTVTNVSVAVATTGGVVSTNSPNSNVTPATVKSSSRRSWHEYGRNSDIDKIQIPKLFSDVGFKYFLESPISTSQRREDDRVTYINKGQFYGITLEYITDGEKPLKNATVKSIVMLVFREEKTQDEEVKAWQFWHSRQHSVKQRILDADTKNSSGIVGPIEEVAHNAIAFYWNPLEGQAKVNIAVQCLSTDFSNQKGVKGLPLHLQVDTFDDIREGSTPVHRGYCQIKVFCDKGAERKTRDEERRAAKRKMNATGNGRKKIEEMYHASCDRSEFYSMSDLMKPPVLFTPSEDIDKVITTGDINFYGHTTTDIGYDADASGAIPPINTSLPITTLHTCDRNDQLVCDMPIVCPPKKIKLDRYPNLNERVLLYAKQENEEVFHPLHLVPPTLVGLALAIENKYKLEAKNIRNIYKRCKKGITVQMDDDMVKHYSHEDTVLLEVHQIDTETHDITLVEFNPC</sequence>
<name>A0A834R1X7_SARSC</name>
<keyword evidence="11" id="KW-1185">Reference proteome</keyword>
<organism evidence="9">
    <name type="scientific">Sarcoptes scabiei</name>
    <name type="common">Itch mite</name>
    <name type="synonym">Acarus scabiei</name>
    <dbReference type="NCBI Taxonomy" id="52283"/>
    <lineage>
        <taxon>Eukaryota</taxon>
        <taxon>Metazoa</taxon>
        <taxon>Ecdysozoa</taxon>
        <taxon>Arthropoda</taxon>
        <taxon>Chelicerata</taxon>
        <taxon>Arachnida</taxon>
        <taxon>Acari</taxon>
        <taxon>Acariformes</taxon>
        <taxon>Sarcoptiformes</taxon>
        <taxon>Astigmata</taxon>
        <taxon>Psoroptidia</taxon>
        <taxon>Sarcoptoidea</taxon>
        <taxon>Sarcoptidae</taxon>
        <taxon>Sarcoptinae</taxon>
        <taxon>Sarcoptes</taxon>
    </lineage>
</organism>
<feature type="region of interest" description="Disordered" evidence="7">
    <location>
        <begin position="120"/>
        <end position="163"/>
    </location>
</feature>
<evidence type="ECO:0000259" key="8">
    <source>
        <dbReference type="PROSITE" id="PS51968"/>
    </source>
</evidence>
<keyword evidence="5 6" id="KW-0539">Nucleus</keyword>
<reference evidence="11" key="1">
    <citation type="journal article" date="2020" name="PLoS Negl. Trop. Dis.">
        <title>High-quality nuclear genome for Sarcoptes scabiei-A critical resource for a neglected parasite.</title>
        <authorList>
            <person name="Korhonen P.K."/>
            <person name="Gasser R.B."/>
            <person name="Ma G."/>
            <person name="Wang T."/>
            <person name="Stroehlein A.J."/>
            <person name="Young N.D."/>
            <person name="Ang C.S."/>
            <person name="Fernando D.D."/>
            <person name="Lu H.C."/>
            <person name="Taylor S."/>
            <person name="Reynolds S.L."/>
            <person name="Mofiz E."/>
            <person name="Najaraj S.H."/>
            <person name="Gowda H."/>
            <person name="Madugundu A."/>
            <person name="Renuse S."/>
            <person name="Holt D."/>
            <person name="Pandey A."/>
            <person name="Papenfuss A.T."/>
            <person name="Fischer K."/>
        </authorList>
    </citation>
    <scope>NUCLEOTIDE SEQUENCE [LARGE SCALE GENOMIC DNA]</scope>
</reference>
<dbReference type="EMBL" id="WVUK01000066">
    <property type="protein sequence ID" value="KAF7488029.1"/>
    <property type="molecule type" value="Genomic_DNA"/>
</dbReference>
<dbReference type="InterPro" id="IPR007604">
    <property type="entry name" value="CP2"/>
</dbReference>
<dbReference type="Proteomes" id="UP000070412">
    <property type="component" value="Unassembled WGS sequence"/>
</dbReference>
<evidence type="ECO:0000256" key="3">
    <source>
        <dbReference type="ARBA" id="ARBA00023125"/>
    </source>
</evidence>
<evidence type="ECO:0000313" key="10">
    <source>
        <dbReference type="EnsemblMetazoa" id="KAF7488029.1"/>
    </source>
</evidence>
<dbReference type="EnsemblMetazoa" id="SSS_486s_mrna">
    <property type="protein sequence ID" value="KAF7488029.1"/>
    <property type="gene ID" value="SSS_486"/>
</dbReference>
<evidence type="ECO:0000256" key="7">
    <source>
        <dbReference type="SAM" id="MobiDB-lite"/>
    </source>
</evidence>
<gene>
    <name evidence="9" type="primary">SSS_486g</name>
    <name evidence="9" type="ORF">SSS_486</name>
</gene>
<evidence type="ECO:0000313" key="9">
    <source>
        <dbReference type="EMBL" id="KAF7488029.1"/>
    </source>
</evidence>
<feature type="region of interest" description="Disordered" evidence="7">
    <location>
        <begin position="209"/>
        <end position="231"/>
    </location>
</feature>
<dbReference type="AlphaFoldDB" id="A0A834R1X7"/>
<evidence type="ECO:0000256" key="4">
    <source>
        <dbReference type="ARBA" id="ARBA00023163"/>
    </source>
</evidence>
<dbReference type="GO" id="GO:0001228">
    <property type="term" value="F:DNA-binding transcription activator activity, RNA polymerase II-specific"/>
    <property type="evidence" value="ECO:0007669"/>
    <property type="project" value="TreeGrafter"/>
</dbReference>
<keyword evidence="2" id="KW-0805">Transcription regulation</keyword>
<dbReference type="OrthoDB" id="7680836at2759"/>
<feature type="compositionally biased region" description="Polar residues" evidence="7">
    <location>
        <begin position="120"/>
        <end position="130"/>
    </location>
</feature>
<dbReference type="PANTHER" id="PTHR11037">
    <property type="entry name" value="TRANSCRIPTION FACTOR CP2"/>
    <property type="match status" value="1"/>
</dbReference>
<keyword evidence="3 6" id="KW-0238">DNA-binding</keyword>
<evidence type="ECO:0000256" key="5">
    <source>
        <dbReference type="ARBA" id="ARBA00023242"/>
    </source>
</evidence>
<dbReference type="PROSITE" id="PS51968">
    <property type="entry name" value="GRH_CP2_DB"/>
    <property type="match status" value="1"/>
</dbReference>
<dbReference type="InterPro" id="IPR057520">
    <property type="entry name" value="GRHL1/CP2_C"/>
</dbReference>
<accession>A0A834R1X7</accession>
<feature type="domain" description="Grh/CP2 DB" evidence="8">
    <location>
        <begin position="671"/>
        <end position="900"/>
    </location>
</feature>
<proteinExistence type="predicted"/>
<dbReference type="InterPro" id="IPR040167">
    <property type="entry name" value="TF_CP2-like"/>
</dbReference>
<evidence type="ECO:0000256" key="2">
    <source>
        <dbReference type="ARBA" id="ARBA00023015"/>
    </source>
</evidence>
<evidence type="ECO:0000313" key="11">
    <source>
        <dbReference type="Proteomes" id="UP000070412"/>
    </source>
</evidence>
<feature type="compositionally biased region" description="Low complexity" evidence="7">
    <location>
        <begin position="209"/>
        <end position="225"/>
    </location>
</feature>
<reference evidence="10" key="3">
    <citation type="submission" date="2022-06" db="UniProtKB">
        <authorList>
            <consortium name="EnsemblMetazoa"/>
        </authorList>
    </citation>
    <scope>IDENTIFICATION</scope>
</reference>
<protein>
    <submittedName>
        <fullName evidence="9">Protein grainyhead</fullName>
    </submittedName>
</protein>
<comment type="subcellular location">
    <subcellularLocation>
        <location evidence="1 6">Nucleus</location>
    </subcellularLocation>
</comment>
<dbReference type="Pfam" id="PF04516">
    <property type="entry name" value="CP2"/>
    <property type="match status" value="1"/>
</dbReference>
<dbReference type="GO" id="GO:0000978">
    <property type="term" value="F:RNA polymerase II cis-regulatory region sequence-specific DNA binding"/>
    <property type="evidence" value="ECO:0007669"/>
    <property type="project" value="TreeGrafter"/>
</dbReference>
<evidence type="ECO:0000256" key="1">
    <source>
        <dbReference type="ARBA" id="ARBA00004123"/>
    </source>
</evidence>
<evidence type="ECO:0000256" key="6">
    <source>
        <dbReference type="PROSITE-ProRule" id="PRU01313"/>
    </source>
</evidence>
<reference evidence="9" key="2">
    <citation type="submission" date="2020-01" db="EMBL/GenBank/DDBJ databases">
        <authorList>
            <person name="Korhonen P.K.K."/>
            <person name="Guangxu M.G."/>
            <person name="Wang T.W."/>
            <person name="Stroehlein A.J.S."/>
            <person name="Young N.D."/>
            <person name="Ang C.-S.A."/>
            <person name="Fernando D.W.F."/>
            <person name="Lu H.L."/>
            <person name="Taylor S.T."/>
            <person name="Ehtesham M.E.M."/>
            <person name="Najaraj S.H.N."/>
            <person name="Harsha G.H.G."/>
            <person name="Madugundu A.M."/>
            <person name="Renuse S.R."/>
            <person name="Holt D.H."/>
            <person name="Pandey A.P."/>
            <person name="Papenfuss A.P."/>
            <person name="Gasser R.B.G."/>
            <person name="Fischer K.F."/>
        </authorList>
    </citation>
    <scope>NUCLEOTIDE SEQUENCE</scope>
    <source>
        <strain evidence="9">SSS_KF_BRIS2020</strain>
    </source>
</reference>
<dbReference type="PANTHER" id="PTHR11037:SF20">
    <property type="entry name" value="PROTEIN GRAINYHEAD"/>
    <property type="match status" value="1"/>
</dbReference>
<dbReference type="GO" id="GO:0005634">
    <property type="term" value="C:nucleus"/>
    <property type="evidence" value="ECO:0007669"/>
    <property type="project" value="UniProtKB-SubCell"/>
</dbReference>
<dbReference type="Pfam" id="PF25416">
    <property type="entry name" value="GRHL1_C"/>
    <property type="match status" value="1"/>
</dbReference>
<keyword evidence="4" id="KW-0804">Transcription</keyword>